<sequence length="385" mass="45380">MKLHKNQRELIGSFQYVIIYLIIAFLLGSVHFDFIFSLQFHSLISSLCFYLAIRMIYRENKVLIYGYVFSIISMAIAMIELCSLIIPYTIPQIYIYFGLMIHMIQVILICFGMNQLIDKRLFIYVAICYVSMNVVALFENLAPINMIIYLLLLLILLSMLLECYAYFKNKAIKKTTFHYPAIFCWVSYLLLTLTVVFIVNLIYPHFAYQTHNLQSKNYTQTLLDKSSNQFFDVKVYDYNKSQYLTAYHIKLNNVKSKQLKVTVQRSSSVHLSYSPCQIVDFKVSDQQKDYSYKENIGSYSYISDVIGYKEYQLFLNPHIQHYDIYFAFIMNKKNGGEQIGLMEDYINIYLNDYDFIPSINHDSYDQRMPISVLFDNGMIDTMRID</sequence>
<comment type="caution">
    <text evidence="2">The sequence shown here is derived from an EMBL/GenBank/DDBJ whole genome shotgun (WGS) entry which is preliminary data.</text>
</comment>
<evidence type="ECO:0000313" key="2">
    <source>
        <dbReference type="EMBL" id="TCV91988.1"/>
    </source>
</evidence>
<dbReference type="RefSeq" id="WP_132226508.1">
    <property type="nucleotide sequence ID" value="NZ_JANKBF010000003.1"/>
</dbReference>
<keyword evidence="1" id="KW-0812">Transmembrane</keyword>
<feature type="transmembrane region" description="Helical" evidence="1">
    <location>
        <begin position="38"/>
        <end position="57"/>
    </location>
</feature>
<dbReference type="EMBL" id="SMCQ01000028">
    <property type="protein sequence ID" value="TCV91988.1"/>
    <property type="molecule type" value="Genomic_DNA"/>
</dbReference>
<protein>
    <submittedName>
        <fullName evidence="2">Uncharacterized protein</fullName>
    </submittedName>
</protein>
<keyword evidence="1" id="KW-0472">Membrane</keyword>
<feature type="transmembrane region" description="Helical" evidence="1">
    <location>
        <begin position="179"/>
        <end position="203"/>
    </location>
</feature>
<name>A0A4R3YKQ5_9FIRM</name>
<feature type="transmembrane region" description="Helical" evidence="1">
    <location>
        <begin position="93"/>
        <end position="114"/>
    </location>
</feature>
<dbReference type="Proteomes" id="UP000295515">
    <property type="component" value="Unassembled WGS sequence"/>
</dbReference>
<keyword evidence="3" id="KW-1185">Reference proteome</keyword>
<keyword evidence="1" id="KW-1133">Transmembrane helix</keyword>
<proteinExistence type="predicted"/>
<evidence type="ECO:0000256" key="1">
    <source>
        <dbReference type="SAM" id="Phobius"/>
    </source>
</evidence>
<feature type="transmembrane region" description="Helical" evidence="1">
    <location>
        <begin position="12"/>
        <end position="32"/>
    </location>
</feature>
<evidence type="ECO:0000313" key="3">
    <source>
        <dbReference type="Proteomes" id="UP000295515"/>
    </source>
</evidence>
<gene>
    <name evidence="2" type="ORF">EDD60_12822</name>
</gene>
<organism evidence="2 3">
    <name type="scientific">Longibaculum muris</name>
    <dbReference type="NCBI Taxonomy" id="1796628"/>
    <lineage>
        <taxon>Bacteria</taxon>
        <taxon>Bacillati</taxon>
        <taxon>Bacillota</taxon>
        <taxon>Erysipelotrichia</taxon>
        <taxon>Erysipelotrichales</taxon>
        <taxon>Coprobacillaceae</taxon>
        <taxon>Longibaculum</taxon>
    </lineage>
</organism>
<feature type="transmembrane region" description="Helical" evidence="1">
    <location>
        <begin position="121"/>
        <end position="138"/>
    </location>
</feature>
<dbReference type="AlphaFoldDB" id="A0A4R3YKQ5"/>
<dbReference type="GeneID" id="98916562"/>
<reference evidence="2 3" key="1">
    <citation type="submission" date="2019-03" db="EMBL/GenBank/DDBJ databases">
        <title>Genomic Encyclopedia of Type Strains, Phase IV (KMG-IV): sequencing the most valuable type-strain genomes for metagenomic binning, comparative biology and taxonomic classification.</title>
        <authorList>
            <person name="Goeker M."/>
        </authorList>
    </citation>
    <scope>NUCLEOTIDE SEQUENCE [LARGE SCALE GENOMIC DNA]</scope>
    <source>
        <strain evidence="2 3">DSM 29487</strain>
    </source>
</reference>
<feature type="transmembrane region" description="Helical" evidence="1">
    <location>
        <begin position="64"/>
        <end position="87"/>
    </location>
</feature>
<feature type="transmembrane region" description="Helical" evidence="1">
    <location>
        <begin position="144"/>
        <end position="167"/>
    </location>
</feature>
<accession>A0A4R3YKQ5</accession>